<dbReference type="GO" id="GO:0003723">
    <property type="term" value="F:RNA binding"/>
    <property type="evidence" value="ECO:0007669"/>
    <property type="project" value="UniProtKB-KW"/>
</dbReference>
<evidence type="ECO:0000313" key="2">
    <source>
        <dbReference type="EMBL" id="AKM54315.1"/>
    </source>
</evidence>
<dbReference type="Gene3D" id="3.30.70.330">
    <property type="match status" value="1"/>
</dbReference>
<evidence type="ECO:0000256" key="1">
    <source>
        <dbReference type="PROSITE-ProRule" id="PRU00182"/>
    </source>
</evidence>
<protein>
    <submittedName>
        <fullName evidence="2">RNA-binding protein S4</fullName>
    </submittedName>
</protein>
<accession>A0A0H3XIL1</accession>
<dbReference type="EMBL" id="CP011856">
    <property type="protein sequence ID" value="AKM54315.1"/>
    <property type="molecule type" value="Genomic_DNA"/>
</dbReference>
<dbReference type="InterPro" id="IPR012677">
    <property type="entry name" value="Nucleotide-bd_a/b_plait_sf"/>
</dbReference>
<reference evidence="2 3" key="1">
    <citation type="journal article" date="2015" name="Genome Biol. Evol.">
        <title>Found and Lost: The Fates of Horizontally Acquired Genes in Arthropod-Symbiotic Spiroplasma.</title>
        <authorList>
            <person name="Lo W.S."/>
            <person name="Gasparich G.E."/>
            <person name="Kuo C.H."/>
        </authorList>
    </citation>
    <scope>NUCLEOTIDE SEQUENCE [LARGE SCALE GENOMIC DNA]</scope>
    <source>
        <strain evidence="3">TDA-040725-5</strain>
    </source>
</reference>
<reference evidence="3" key="2">
    <citation type="submission" date="2015-06" db="EMBL/GenBank/DDBJ databases">
        <title>Complete genome sequence of Spiroplasma eriocheiris TDA-040725-5 (DSM 21848).</title>
        <authorList>
            <person name="Lo W.-S."/>
            <person name="Kuo C.-H."/>
        </authorList>
    </citation>
    <scope>NUCLEOTIDE SEQUENCE [LARGE SCALE GENOMIC DNA]</scope>
    <source>
        <strain evidence="3">TDA-040725-5</strain>
    </source>
</reference>
<evidence type="ECO:0000313" key="3">
    <source>
        <dbReference type="Proteomes" id="UP000035661"/>
    </source>
</evidence>
<proteinExistence type="predicted"/>
<name>A0A0H3XIL1_9MOLU</name>
<dbReference type="KEGG" id="seri:SERIO_v1c07530"/>
<dbReference type="SUPFAM" id="SSF55174">
    <property type="entry name" value="Alpha-L RNA-binding motif"/>
    <property type="match status" value="1"/>
</dbReference>
<dbReference type="PATRIC" id="fig|743698.3.peg.756"/>
<dbReference type="RefSeq" id="WP_047791536.1">
    <property type="nucleotide sequence ID" value="NZ_CP011856.1"/>
</dbReference>
<dbReference type="AlphaFoldDB" id="A0A0H3XIL1"/>
<organism evidence="2 3">
    <name type="scientific">Spiroplasma eriocheiris</name>
    <dbReference type="NCBI Taxonomy" id="315358"/>
    <lineage>
        <taxon>Bacteria</taxon>
        <taxon>Bacillati</taxon>
        <taxon>Mycoplasmatota</taxon>
        <taxon>Mollicutes</taxon>
        <taxon>Entomoplasmatales</taxon>
        <taxon>Spiroplasmataceae</taxon>
        <taxon>Spiroplasma</taxon>
    </lineage>
</organism>
<dbReference type="Proteomes" id="UP000035661">
    <property type="component" value="Chromosome"/>
</dbReference>
<gene>
    <name evidence="2" type="ORF">SERIO_v1c07530</name>
</gene>
<sequence length="249" mass="28410">MVKKEVLLTHYQTEYQFINKLKGWCEQAKQSLIVQTDFLDLRQIEILKAVFKKEGVTNYYQHPGMVNSFRSTITINTPTPNLVVLVAKQNPSALLQHNEVLGYLLNELGLELRVFGDLYVTAEIIALSCLAKVANVLTTHPLVINNQVVSFQPTTDQITINHQFDEFSKNVKSLRLDAVVSAICHLSRDNAQTMIQKNNVFVNFSAVNTKTFLVSYDNIISIRKYGRFRIAAIIKNKNDNYRLTIAKFK</sequence>
<dbReference type="PROSITE" id="PS50889">
    <property type="entry name" value="S4"/>
    <property type="match status" value="1"/>
</dbReference>
<dbReference type="Gene3D" id="3.30.1370.160">
    <property type="match status" value="1"/>
</dbReference>
<keyword evidence="1" id="KW-0694">RNA-binding</keyword>
<dbReference type="STRING" id="315358.SERIO_v1c07530"/>
<keyword evidence="3" id="KW-1185">Reference proteome</keyword>